<dbReference type="Pfam" id="PF14226">
    <property type="entry name" value="DIOX_N"/>
    <property type="match status" value="1"/>
</dbReference>
<dbReference type="InterPro" id="IPR044861">
    <property type="entry name" value="IPNS-like_FE2OG_OXY"/>
</dbReference>
<dbReference type="Proteomes" id="UP000094236">
    <property type="component" value="Unassembled WGS sequence"/>
</dbReference>
<feature type="domain" description="Non-haem dioxygenase N-terminal" evidence="2">
    <location>
        <begin position="34"/>
        <end position="124"/>
    </location>
</feature>
<gene>
    <name evidence="3" type="ORF">PACTADRAFT_43859</name>
</gene>
<reference evidence="4" key="1">
    <citation type="submission" date="2016-05" db="EMBL/GenBank/DDBJ databases">
        <title>Comparative genomics of biotechnologically important yeasts.</title>
        <authorList>
            <consortium name="DOE Joint Genome Institute"/>
            <person name="Riley R."/>
            <person name="Haridas S."/>
            <person name="Wolfe K.H."/>
            <person name="Lopes M.R."/>
            <person name="Hittinger C.T."/>
            <person name="Goker M."/>
            <person name="Salamov A."/>
            <person name="Wisecaver J."/>
            <person name="Long T.M."/>
            <person name="Aerts A.L."/>
            <person name="Barry K."/>
            <person name="Choi C."/>
            <person name="Clum A."/>
            <person name="Coughlan A.Y."/>
            <person name="Deshpande S."/>
            <person name="Douglass A.P."/>
            <person name="Hanson S.J."/>
            <person name="Klenk H.-P."/>
            <person name="Labutti K."/>
            <person name="Lapidus A."/>
            <person name="Lindquist E."/>
            <person name="Lipzen A."/>
            <person name="Meier-Kolthoff J.P."/>
            <person name="Ohm R.A."/>
            <person name="Otillar R.P."/>
            <person name="Pangilinan J."/>
            <person name="Peng Y."/>
            <person name="Rokas A."/>
            <person name="Rosa C.A."/>
            <person name="Scheuner C."/>
            <person name="Sibirny A.A."/>
            <person name="Slot J.C."/>
            <person name="Stielow J.B."/>
            <person name="Sun H."/>
            <person name="Kurtzman C.P."/>
            <person name="Blackwell M."/>
            <person name="Grigoriev I.V."/>
            <person name="Jeffries T.W."/>
        </authorList>
    </citation>
    <scope>NUCLEOTIDE SEQUENCE [LARGE SCALE GENOMIC DNA]</scope>
    <source>
        <strain evidence="4">NRRL Y-2460</strain>
    </source>
</reference>
<proteinExistence type="predicted"/>
<dbReference type="InterPro" id="IPR050231">
    <property type="entry name" value="Iron_ascorbate_oxido_reductase"/>
</dbReference>
<dbReference type="OrthoDB" id="406156at2759"/>
<protein>
    <recommendedName>
        <fullName evidence="5">Fe2OG dioxygenase domain-containing protein</fullName>
    </recommendedName>
</protein>
<accession>A0A1E4TS03</accession>
<dbReference type="InterPro" id="IPR026992">
    <property type="entry name" value="DIOX_N"/>
</dbReference>
<organism evidence="3 4">
    <name type="scientific">Pachysolen tannophilus NRRL Y-2460</name>
    <dbReference type="NCBI Taxonomy" id="669874"/>
    <lineage>
        <taxon>Eukaryota</taxon>
        <taxon>Fungi</taxon>
        <taxon>Dikarya</taxon>
        <taxon>Ascomycota</taxon>
        <taxon>Saccharomycotina</taxon>
        <taxon>Pichiomycetes</taxon>
        <taxon>Pachysolenaceae</taxon>
        <taxon>Pachysolen</taxon>
    </lineage>
</organism>
<evidence type="ECO:0000313" key="4">
    <source>
        <dbReference type="Proteomes" id="UP000094236"/>
    </source>
</evidence>
<feature type="domain" description="Isopenicillin N synthase-like Fe(2+) 2OG dioxygenase" evidence="1">
    <location>
        <begin position="235"/>
        <end position="326"/>
    </location>
</feature>
<dbReference type="SUPFAM" id="SSF51197">
    <property type="entry name" value="Clavaminate synthase-like"/>
    <property type="match status" value="1"/>
</dbReference>
<sequence length="399" mass="46644">MIDRKDEKYNLRPFLDPPETKLLTEVPTISLDEIDLSLFKYGEENISSRRQLAKTLENAITTYGFFNITNIGYSWDKIEKLRSISQSLMEIPEEEKLSFLSGAARKEDEEEYNEKRLGGERGSGFKPKAYWKLKEDENGGVRDAITHYNFRDFLHHEIFQNQQRHPQIVLDYKAEISDYFNFLHNVVIKKILNLCDLILGLEEGFLFDSYFKIYQNEVEKSGGGHGRFMLYEGRDDKQDIWLRGHSDISGFSIITSQPMLSLQIFDYFTGKWSYVNHKPQSLIVNIGDALEFITGGYFKACIHRVSEPPADQRNHDRMVIIYFANPKKNSILDPDPLNSKKLKELGFTRNQKLKDWEEIRFEDWNNAKGKTLGTKTVGYENSQKIFGRFIERWHQAETV</sequence>
<dbReference type="Gene3D" id="2.60.120.330">
    <property type="entry name" value="B-lactam Antibiotic, Isopenicillin N Synthase, Chain"/>
    <property type="match status" value="1"/>
</dbReference>
<dbReference type="PANTHER" id="PTHR47990">
    <property type="entry name" value="2-OXOGLUTARATE (2OG) AND FE(II)-DEPENDENT OXYGENASE SUPERFAMILY PROTEIN-RELATED"/>
    <property type="match status" value="1"/>
</dbReference>
<name>A0A1E4TS03_PACTA</name>
<dbReference type="InterPro" id="IPR027443">
    <property type="entry name" value="IPNS-like_sf"/>
</dbReference>
<evidence type="ECO:0000313" key="3">
    <source>
        <dbReference type="EMBL" id="ODV94522.1"/>
    </source>
</evidence>
<dbReference type="AlphaFoldDB" id="A0A1E4TS03"/>
<evidence type="ECO:0000259" key="1">
    <source>
        <dbReference type="Pfam" id="PF03171"/>
    </source>
</evidence>
<dbReference type="STRING" id="669874.A0A1E4TS03"/>
<evidence type="ECO:0000259" key="2">
    <source>
        <dbReference type="Pfam" id="PF14226"/>
    </source>
</evidence>
<dbReference type="EMBL" id="KV454015">
    <property type="protein sequence ID" value="ODV94522.1"/>
    <property type="molecule type" value="Genomic_DNA"/>
</dbReference>
<evidence type="ECO:0008006" key="5">
    <source>
        <dbReference type="Google" id="ProtNLM"/>
    </source>
</evidence>
<dbReference type="Pfam" id="PF03171">
    <property type="entry name" value="2OG-FeII_Oxy"/>
    <property type="match status" value="1"/>
</dbReference>
<keyword evidence="4" id="KW-1185">Reference proteome</keyword>